<dbReference type="PANTHER" id="PTHR12215">
    <property type="entry name" value="PHOSPHOPANTETHEINE TRANSFERASE"/>
    <property type="match status" value="1"/>
</dbReference>
<accession>A0A9P6W3A1</accession>
<feature type="region of interest" description="Disordered" evidence="3">
    <location>
        <begin position="1"/>
        <end position="29"/>
    </location>
</feature>
<dbReference type="Proteomes" id="UP000777482">
    <property type="component" value="Unassembled WGS sequence"/>
</dbReference>
<name>A0A9P6W3A1_RHOMI</name>
<dbReference type="SUPFAM" id="SSF56214">
    <property type="entry name" value="4'-phosphopantetheinyl transferase"/>
    <property type="match status" value="2"/>
</dbReference>
<dbReference type="PANTHER" id="PTHR12215:SF10">
    <property type="entry name" value="L-AMINOADIPATE-SEMIALDEHYDE DEHYDROGENASE-PHOSPHOPANTETHEINYL TRANSFERASE"/>
    <property type="match status" value="1"/>
</dbReference>
<keyword evidence="7" id="KW-1185">Reference proteome</keyword>
<protein>
    <recommendedName>
        <fullName evidence="1">holo-[acyl-carrier-protein] synthase</fullName>
        <ecNumber evidence="1">2.7.8.7</ecNumber>
    </recommendedName>
</protein>
<evidence type="ECO:0000313" key="7">
    <source>
        <dbReference type="Proteomes" id="UP000777482"/>
    </source>
</evidence>
<dbReference type="Pfam" id="PF01648">
    <property type="entry name" value="ACPS"/>
    <property type="match status" value="1"/>
</dbReference>
<gene>
    <name evidence="6" type="ORF">C6P46_003297</name>
</gene>
<dbReference type="OrthoDB" id="26719at2759"/>
<dbReference type="AlphaFoldDB" id="A0A9P6W3A1"/>
<dbReference type="Gene3D" id="3.90.470.20">
    <property type="entry name" value="4'-phosphopantetheinyl transferase domain"/>
    <property type="match status" value="1"/>
</dbReference>
<dbReference type="EC" id="2.7.8.7" evidence="1"/>
<keyword evidence="2" id="KW-0808">Transferase</keyword>
<reference evidence="6 7" key="1">
    <citation type="submission" date="2020-11" db="EMBL/GenBank/DDBJ databases">
        <title>Kefir isolates.</title>
        <authorList>
            <person name="Marcisauskas S."/>
            <person name="Kim Y."/>
            <person name="Blasche S."/>
        </authorList>
    </citation>
    <scope>NUCLEOTIDE SEQUENCE [LARGE SCALE GENOMIC DNA]</scope>
    <source>
        <strain evidence="6 7">KR</strain>
    </source>
</reference>
<dbReference type="Pfam" id="PF22624">
    <property type="entry name" value="AASDHPPT_N"/>
    <property type="match status" value="1"/>
</dbReference>
<dbReference type="InterPro" id="IPR008278">
    <property type="entry name" value="4-PPantetheinyl_Trfase_dom"/>
</dbReference>
<evidence type="ECO:0000259" key="4">
    <source>
        <dbReference type="Pfam" id="PF01648"/>
    </source>
</evidence>
<feature type="domain" description="4'-phosphopantetheinyl transferase N-terminal" evidence="5">
    <location>
        <begin position="71"/>
        <end position="138"/>
    </location>
</feature>
<sequence length="315" mass="34350">MAIIQHTPCSEDVGAKQPNQRVCTADPPSDGDAALQIHLVRVSEAFPAAESTQDDADGSRKSIASFLPFLEAESQQDIGRFRFLRDAQPSQRLGLPWADVTFRTAARGRPEVQHAANASQVLDLNVSHDTNLVAIASVAFAMQTPVRVGLDVMHIKNPWEGSSLDELIEGLAEQASPLQEAFAPLKIEDDQARLERILALWTLKESFVKATGDGLHFDLKSLQFRVTSPAPSAPRTALPAGQAFLHGTALEGWRFLLKKLRMDNSTEASGSYWLAVATQVPGGEGEILTGGDAERHMKVSWLTMDEILRNATHII</sequence>
<dbReference type="EMBL" id="PUHQ01000026">
    <property type="protein sequence ID" value="KAG0662555.1"/>
    <property type="molecule type" value="Genomic_DNA"/>
</dbReference>
<evidence type="ECO:0000259" key="5">
    <source>
        <dbReference type="Pfam" id="PF22624"/>
    </source>
</evidence>
<dbReference type="InterPro" id="IPR050559">
    <property type="entry name" value="P-Pant_transferase_sf"/>
</dbReference>
<evidence type="ECO:0000313" key="6">
    <source>
        <dbReference type="EMBL" id="KAG0662555.1"/>
    </source>
</evidence>
<feature type="domain" description="4'-phosphopantetheinyl transferase" evidence="4">
    <location>
        <begin position="148"/>
        <end position="256"/>
    </location>
</feature>
<comment type="caution">
    <text evidence="6">The sequence shown here is derived from an EMBL/GenBank/DDBJ whole genome shotgun (WGS) entry which is preliminary data.</text>
</comment>
<proteinExistence type="predicted"/>
<evidence type="ECO:0000256" key="1">
    <source>
        <dbReference type="ARBA" id="ARBA00013172"/>
    </source>
</evidence>
<dbReference type="GO" id="GO:0005829">
    <property type="term" value="C:cytosol"/>
    <property type="evidence" value="ECO:0007669"/>
    <property type="project" value="TreeGrafter"/>
</dbReference>
<organism evidence="6 7">
    <name type="scientific">Rhodotorula mucilaginosa</name>
    <name type="common">Yeast</name>
    <name type="synonym">Rhodotorula rubra</name>
    <dbReference type="NCBI Taxonomy" id="5537"/>
    <lineage>
        <taxon>Eukaryota</taxon>
        <taxon>Fungi</taxon>
        <taxon>Dikarya</taxon>
        <taxon>Basidiomycota</taxon>
        <taxon>Pucciniomycotina</taxon>
        <taxon>Microbotryomycetes</taxon>
        <taxon>Sporidiobolales</taxon>
        <taxon>Sporidiobolaceae</taxon>
        <taxon>Rhodotorula</taxon>
    </lineage>
</organism>
<evidence type="ECO:0000256" key="3">
    <source>
        <dbReference type="SAM" id="MobiDB-lite"/>
    </source>
</evidence>
<evidence type="ECO:0000256" key="2">
    <source>
        <dbReference type="ARBA" id="ARBA00022679"/>
    </source>
</evidence>
<dbReference type="GO" id="GO:0000287">
    <property type="term" value="F:magnesium ion binding"/>
    <property type="evidence" value="ECO:0007669"/>
    <property type="project" value="InterPro"/>
</dbReference>
<dbReference type="InterPro" id="IPR055066">
    <property type="entry name" value="AASDHPPT_N"/>
</dbReference>
<dbReference type="GO" id="GO:0019878">
    <property type="term" value="P:lysine biosynthetic process via aminoadipic acid"/>
    <property type="evidence" value="ECO:0007669"/>
    <property type="project" value="TreeGrafter"/>
</dbReference>
<dbReference type="InterPro" id="IPR037143">
    <property type="entry name" value="4-PPantetheinyl_Trfase_dom_sf"/>
</dbReference>
<dbReference type="GO" id="GO:0008897">
    <property type="term" value="F:holo-[acyl-carrier-protein] synthase activity"/>
    <property type="evidence" value="ECO:0007669"/>
    <property type="project" value="UniProtKB-EC"/>
</dbReference>